<evidence type="ECO:0000256" key="5">
    <source>
        <dbReference type="PIRSR" id="PIRSR615500-1"/>
    </source>
</evidence>
<keyword evidence="9" id="KW-1185">Reference proteome</keyword>
<organism evidence="8 9">
    <name type="scientific">[Clostridium] fimetarium</name>
    <dbReference type="NCBI Taxonomy" id="99656"/>
    <lineage>
        <taxon>Bacteria</taxon>
        <taxon>Bacillati</taxon>
        <taxon>Bacillota</taxon>
        <taxon>Clostridia</taxon>
        <taxon>Lachnospirales</taxon>
        <taxon>Lachnospiraceae</taxon>
    </lineage>
</organism>
<evidence type="ECO:0000256" key="3">
    <source>
        <dbReference type="ARBA" id="ARBA00022801"/>
    </source>
</evidence>
<feature type="active site" description="Charge relay system" evidence="5 6">
    <location>
        <position position="105"/>
    </location>
</feature>
<dbReference type="STRING" id="99656.SAMN05421659_1285"/>
<dbReference type="Proteomes" id="UP000199701">
    <property type="component" value="Unassembled WGS sequence"/>
</dbReference>
<dbReference type="InterPro" id="IPR017310">
    <property type="entry name" value="Pept_S8A_subtilisin_clostridia"/>
</dbReference>
<dbReference type="Pfam" id="PF00082">
    <property type="entry name" value="Peptidase_S8"/>
    <property type="match status" value="2"/>
</dbReference>
<dbReference type="RefSeq" id="WP_092458176.1">
    <property type="nucleotide sequence ID" value="NZ_FOJI01000028.1"/>
</dbReference>
<evidence type="ECO:0000256" key="6">
    <source>
        <dbReference type="PROSITE-ProRule" id="PRU01240"/>
    </source>
</evidence>
<feature type="active site" description="Charge relay system" evidence="5 6">
    <location>
        <position position="174"/>
    </location>
</feature>
<feature type="domain" description="Peptidase S8/S53" evidence="7">
    <location>
        <begin position="429"/>
        <end position="552"/>
    </location>
</feature>
<evidence type="ECO:0000256" key="1">
    <source>
        <dbReference type="ARBA" id="ARBA00011073"/>
    </source>
</evidence>
<dbReference type="InterPro" id="IPR050131">
    <property type="entry name" value="Peptidase_S8_subtilisin-like"/>
</dbReference>
<evidence type="ECO:0000313" key="9">
    <source>
        <dbReference type="Proteomes" id="UP000199701"/>
    </source>
</evidence>
<dbReference type="PANTHER" id="PTHR43806:SF11">
    <property type="entry name" value="CEREVISIN-RELATED"/>
    <property type="match status" value="1"/>
</dbReference>
<evidence type="ECO:0000256" key="4">
    <source>
        <dbReference type="ARBA" id="ARBA00022825"/>
    </source>
</evidence>
<dbReference type="GO" id="GO:0006508">
    <property type="term" value="P:proteolysis"/>
    <property type="evidence" value="ECO:0007669"/>
    <property type="project" value="UniProtKB-KW"/>
</dbReference>
<dbReference type="Gene3D" id="2.60.120.1290">
    <property type="match status" value="1"/>
</dbReference>
<sequence>MDNNCKEAILSEDYADFIINSGNALDEITKIDGTCSFNLRENRFNVYVPISNLPKNFFQMFGYSAIPNVYGLLDIGSLEASGVLRVQNIPILQLRGSGVLIGIIDTGIDYRQEAFINSDKTSKVYSIWDQTIDSENSQPEGFYFGTEYTQSQINTALASQDPLSVVPSNDDNGHGTFLAGIAAGNRNEKEKFSGVVPDAEIVMVKLKPAKKFLRDFWRIPDGVLTYQKNDFILAIRYLEEVAKNADRPMSIIMGIGTSQGGHDEKGSLSSYISELAAQEGFSISIAAGNEGSSGHHYLGFIQNENFVDNVELKVGENVSGFSMEFWGQTPSSFSISIKTPKGEFIPPIPQTIKETKEIRFTFESTTISVDYQLVEAQSGEQLILVRFTNPTPGVWTFQVNLKSNISLRYHIWLPIVDFLSIDSFFVQSNPEYTLTSPANTFIPLVATAYDYKTKVLYINASRGFMRNENISPTLAAPGVDLIGPSVPQGYKVSSGTSLAAAHTGGVAAMLLEWGIVRKNYPQMSTVQIRNLLIRGASRENSIIYPSRQWGYGILDLYNAYNTFRNTIT</sequence>
<dbReference type="PROSITE" id="PS51892">
    <property type="entry name" value="SUBTILASE"/>
    <property type="match status" value="1"/>
</dbReference>
<dbReference type="InterPro" id="IPR034045">
    <property type="entry name" value="Pep_S8_CspA-like"/>
</dbReference>
<keyword evidence="3 6" id="KW-0378">Hydrolase</keyword>
<evidence type="ECO:0000259" key="7">
    <source>
        <dbReference type="Pfam" id="PF00082"/>
    </source>
</evidence>
<feature type="domain" description="Peptidase S8/S53" evidence="7">
    <location>
        <begin position="96"/>
        <end position="291"/>
    </location>
</feature>
<dbReference type="InterPro" id="IPR000209">
    <property type="entry name" value="Peptidase_S8/S53_dom"/>
</dbReference>
<keyword evidence="2 6" id="KW-0645">Protease</keyword>
<dbReference type="AlphaFoldDB" id="A0A1I0RWS3"/>
<reference evidence="8 9" key="1">
    <citation type="submission" date="2016-10" db="EMBL/GenBank/DDBJ databases">
        <authorList>
            <person name="de Groot N.N."/>
        </authorList>
    </citation>
    <scope>NUCLEOTIDE SEQUENCE [LARGE SCALE GENOMIC DNA]</scope>
    <source>
        <strain evidence="8 9">DSM 9179</strain>
    </source>
</reference>
<accession>A0A1I0RWS3</accession>
<dbReference type="InterPro" id="IPR015500">
    <property type="entry name" value="Peptidase_S8_subtilisin-rel"/>
</dbReference>
<protein>
    <submittedName>
        <fullName evidence="8">Subtilase family protein</fullName>
    </submittedName>
</protein>
<dbReference type="GO" id="GO:0004252">
    <property type="term" value="F:serine-type endopeptidase activity"/>
    <property type="evidence" value="ECO:0007669"/>
    <property type="project" value="UniProtKB-UniRule"/>
</dbReference>
<keyword evidence="4 6" id="KW-0720">Serine protease</keyword>
<dbReference type="SUPFAM" id="SSF52743">
    <property type="entry name" value="Subtilisin-like"/>
    <property type="match status" value="1"/>
</dbReference>
<dbReference type="PANTHER" id="PTHR43806">
    <property type="entry name" value="PEPTIDASE S8"/>
    <property type="match status" value="1"/>
</dbReference>
<proteinExistence type="inferred from homology"/>
<feature type="active site" description="Charge relay system" evidence="5 6">
    <location>
        <position position="497"/>
    </location>
</feature>
<dbReference type="Gene3D" id="3.40.50.200">
    <property type="entry name" value="Peptidase S8/S53 domain"/>
    <property type="match status" value="1"/>
</dbReference>
<dbReference type="PIRSF" id="PIRSF037894">
    <property type="entry name" value="Subtilisin_rel_CspABC"/>
    <property type="match status" value="1"/>
</dbReference>
<gene>
    <name evidence="8" type="ORF">SAMN05421659_1285</name>
</gene>
<dbReference type="EMBL" id="FOJI01000028">
    <property type="protein sequence ID" value="SEW45960.1"/>
    <property type="molecule type" value="Genomic_DNA"/>
</dbReference>
<comment type="similarity">
    <text evidence="1 6">Belongs to the peptidase S8 family.</text>
</comment>
<dbReference type="PRINTS" id="PR00723">
    <property type="entry name" value="SUBTILISIN"/>
</dbReference>
<name>A0A1I0RWS3_9FIRM</name>
<dbReference type="OrthoDB" id="9762689at2"/>
<evidence type="ECO:0000256" key="2">
    <source>
        <dbReference type="ARBA" id="ARBA00022670"/>
    </source>
</evidence>
<evidence type="ECO:0000313" key="8">
    <source>
        <dbReference type="EMBL" id="SEW45960.1"/>
    </source>
</evidence>
<dbReference type="CDD" id="cd07478">
    <property type="entry name" value="Peptidases_S8_CspA-like"/>
    <property type="match status" value="1"/>
</dbReference>
<dbReference type="InterPro" id="IPR036852">
    <property type="entry name" value="Peptidase_S8/S53_dom_sf"/>
</dbReference>